<dbReference type="Proteomes" id="UP000004184">
    <property type="component" value="Unassembled WGS sequence"/>
</dbReference>
<dbReference type="EMBL" id="GG657757">
    <property type="protein sequence ID" value="EFL32782.1"/>
    <property type="molecule type" value="Genomic_DNA"/>
</dbReference>
<dbReference type="AlphaFoldDB" id="D9XGY9"/>
<sequence length="142" mass="15966">MADLKVTLYSGPDYTGPSKQLDYEDTHPDRVYSLKALGLPCVRSIKLPDPVPVDEGRPEAKEARLVRVFRYRPASVYVAEGQEDYKDIQESVPDLGEVWCKGPYFHVGYRSIGVWQPNWISDNDLTFLCTSSTDGPPAEVID</sequence>
<dbReference type="OrthoDB" id="5196292at2"/>
<protein>
    <submittedName>
        <fullName evidence="1">Predicted protein</fullName>
    </submittedName>
</protein>
<proteinExistence type="predicted"/>
<evidence type="ECO:0000313" key="1">
    <source>
        <dbReference type="EMBL" id="EFL32782.1"/>
    </source>
</evidence>
<evidence type="ECO:0000313" key="2">
    <source>
        <dbReference type="Proteomes" id="UP000004184"/>
    </source>
</evidence>
<reference evidence="2" key="1">
    <citation type="submission" date="2009-02" db="EMBL/GenBank/DDBJ databases">
        <title>Annotation of Streptomyces viridochromogenes strain DSM 40736.</title>
        <authorList>
            <consortium name="The Broad Institute Genome Sequencing Platform"/>
            <consortium name="Broad Institute Microbial Sequencing Center"/>
            <person name="Fischbach M."/>
            <person name="Godfrey P."/>
            <person name="Ward D."/>
            <person name="Young S."/>
            <person name="Zeng Q."/>
            <person name="Koehrsen M."/>
            <person name="Alvarado L."/>
            <person name="Berlin A.M."/>
            <person name="Bochicchio J."/>
            <person name="Borenstein D."/>
            <person name="Chapman S.B."/>
            <person name="Chen Z."/>
            <person name="Engels R."/>
            <person name="Freedman E."/>
            <person name="Gellesch M."/>
            <person name="Goldberg J."/>
            <person name="Griggs A."/>
            <person name="Gujja S."/>
            <person name="Heilman E.R."/>
            <person name="Heiman D.I."/>
            <person name="Hepburn T.A."/>
            <person name="Howarth C."/>
            <person name="Jen D."/>
            <person name="Larson L."/>
            <person name="Lewis B."/>
            <person name="Mehta T."/>
            <person name="Park D."/>
            <person name="Pearson M."/>
            <person name="Richards J."/>
            <person name="Roberts A."/>
            <person name="Saif S."/>
            <person name="Shea T.D."/>
            <person name="Shenoy N."/>
            <person name="Sisk P."/>
            <person name="Stolte C."/>
            <person name="Sykes S.N."/>
            <person name="Thomson T."/>
            <person name="Walk T."/>
            <person name="White J."/>
            <person name="Yandava C."/>
            <person name="Straight P."/>
            <person name="Clardy J."/>
            <person name="Hung D."/>
            <person name="Kolter R."/>
            <person name="Mekalanos J."/>
            <person name="Walker S."/>
            <person name="Walsh C.T."/>
            <person name="Wieland-Brown L.C."/>
            <person name="Haas B."/>
            <person name="Nusbaum C."/>
            <person name="Birren B."/>
        </authorList>
    </citation>
    <scope>NUCLEOTIDE SEQUENCE [LARGE SCALE GENOMIC DNA]</scope>
    <source>
        <strain evidence="2">DSM 40736 / JCM 4977 / BCRC 1201 / Tue 494</strain>
    </source>
</reference>
<dbReference type="RefSeq" id="WP_003990894.1">
    <property type="nucleotide sequence ID" value="NZ_GG657757.1"/>
</dbReference>
<accession>D9XGY9</accession>
<keyword evidence="2" id="KW-1185">Reference proteome</keyword>
<dbReference type="HOGENOM" id="CLU_1814798_0_0_11"/>
<gene>
    <name evidence="1" type="ORF">SSQG_03300</name>
</gene>
<organism evidence="1 2">
    <name type="scientific">Streptomyces viridochromogenes (strain DSM 40736 / JCM 4977 / BCRC 1201 / Tue 494)</name>
    <dbReference type="NCBI Taxonomy" id="591159"/>
    <lineage>
        <taxon>Bacteria</taxon>
        <taxon>Bacillati</taxon>
        <taxon>Actinomycetota</taxon>
        <taxon>Actinomycetes</taxon>
        <taxon>Kitasatosporales</taxon>
        <taxon>Streptomycetaceae</taxon>
        <taxon>Streptomyces</taxon>
    </lineage>
</organism>
<name>D9XGY9_STRVT</name>